<reference evidence="8" key="1">
    <citation type="submission" date="2019-07" db="EMBL/GenBank/DDBJ databases">
        <title>Bacillus alkalisoli sp. nov. isolated from saline soil.</title>
        <authorList>
            <person name="Sun J.-Q."/>
            <person name="Xu L."/>
        </authorList>
    </citation>
    <scope>NUCLEOTIDE SEQUENCE [LARGE SCALE GENOMIC DNA]</scope>
    <source>
        <strain evidence="8">M4U3P1</strain>
    </source>
</reference>
<evidence type="ECO:0000256" key="2">
    <source>
        <dbReference type="ARBA" id="ARBA00023125"/>
    </source>
</evidence>
<sequence>MLGILANWMKGTKDNWRSRYYRKSFIIILFISAIPGIIVGSAIYFIGVKEVENQLQNLHRTQIDTRAQHINEQLDALENALSYWAFEPRFSTDIVDVNFTFDFLETRDIVRTLQTLEGSNPLVRNVELFMDTDRGPVLFRPSFTLVENQELVEWYRGYADSPRYIDWQTESPEGIDSNYYSLMLMHSVPGVSRNPYGALVVHLDVNALMRHLETLAPYEFGATILLNGNGEVLLSSNETELEYFIEDLTIEVARLAEGETSFQYEAGDEVYTVSTGSMARLSDEWTYVSAAPISSITSPILFISQIVLAGSAGIVIIAFIFTWLASRNIFKPIRRLSKKLSDEGHNHAPMNELEIIEERWETLTNERVSLQNKLSEQEPQLRENFLHQLTKGYLYDSTEESLRKRMSNFGWEVEEAVFIVIDLQLTGLYDSTTIDDQDETVAIFSSMNIVQTTADDYFSDITLMNHYDLSLSVFICVSRKEYNHHVVIHFSHDVMEKINDLTEMKVTLTISGITDEVKQIPTLFEDVSHGKRYRKFENKNQLIDLNNEEHNRVQEKRIYYPFETEKEIIQSVRKGDLEDTELLLEKFVNEMTVKGVSEMQILPGMIQLYGKIQHEILHTGIHPEHLFTGRNLLEELQHIREDRQMIDWMMNEVIRPFIRVMEGKLNLETKRNVEEVVLYIHEHYHEDISLESCAEKIGVNPYTLSKSFKKIQGINFIDYLTDLRMDEAKRLLADTNMKINDIAEQVGYRHTYFNRIFKKHYGMPPGQYRKMNRKND</sequence>
<feature type="transmembrane region" description="Helical" evidence="5">
    <location>
        <begin position="300"/>
        <end position="325"/>
    </location>
</feature>
<dbReference type="AlphaFoldDB" id="A0A859F9F5"/>
<feature type="coiled-coil region" evidence="4">
    <location>
        <begin position="48"/>
        <end position="80"/>
    </location>
</feature>
<dbReference type="PROSITE" id="PS00041">
    <property type="entry name" value="HTH_ARAC_FAMILY_1"/>
    <property type="match status" value="1"/>
</dbReference>
<dbReference type="RefSeq" id="WP_176007795.1">
    <property type="nucleotide sequence ID" value="NZ_CP041372.2"/>
</dbReference>
<evidence type="ECO:0000313" key="7">
    <source>
        <dbReference type="EMBL" id="QKS69753.1"/>
    </source>
</evidence>
<dbReference type="InterPro" id="IPR018060">
    <property type="entry name" value="HTH_AraC"/>
</dbReference>
<dbReference type="SMART" id="SM00342">
    <property type="entry name" value="HTH_ARAC"/>
    <property type="match status" value="1"/>
</dbReference>
<keyword evidence="5" id="KW-0472">Membrane</keyword>
<evidence type="ECO:0000256" key="1">
    <source>
        <dbReference type="ARBA" id="ARBA00023015"/>
    </source>
</evidence>
<name>A0A859F9F5_9BACI</name>
<protein>
    <submittedName>
        <fullName evidence="7">AraC family transcriptional regulator</fullName>
    </submittedName>
</protein>
<keyword evidence="1" id="KW-0805">Transcription regulation</keyword>
<organism evidence="7 8">
    <name type="scientific">Paenalkalicoccus suaedae</name>
    <dbReference type="NCBI Taxonomy" id="2592382"/>
    <lineage>
        <taxon>Bacteria</taxon>
        <taxon>Bacillati</taxon>
        <taxon>Bacillota</taxon>
        <taxon>Bacilli</taxon>
        <taxon>Bacillales</taxon>
        <taxon>Bacillaceae</taxon>
        <taxon>Paenalkalicoccus</taxon>
    </lineage>
</organism>
<dbReference type="GO" id="GO:0043565">
    <property type="term" value="F:sequence-specific DNA binding"/>
    <property type="evidence" value="ECO:0007669"/>
    <property type="project" value="InterPro"/>
</dbReference>
<dbReference type="GO" id="GO:0003700">
    <property type="term" value="F:DNA-binding transcription factor activity"/>
    <property type="evidence" value="ECO:0007669"/>
    <property type="project" value="InterPro"/>
</dbReference>
<evidence type="ECO:0000259" key="6">
    <source>
        <dbReference type="PROSITE" id="PS01124"/>
    </source>
</evidence>
<dbReference type="EMBL" id="CP041372">
    <property type="protein sequence ID" value="QKS69753.1"/>
    <property type="molecule type" value="Genomic_DNA"/>
</dbReference>
<dbReference type="PROSITE" id="PS01124">
    <property type="entry name" value="HTH_ARAC_FAMILY_2"/>
    <property type="match status" value="1"/>
</dbReference>
<dbReference type="KEGG" id="psua:FLK61_23445"/>
<dbReference type="InterPro" id="IPR009057">
    <property type="entry name" value="Homeodomain-like_sf"/>
</dbReference>
<dbReference type="PANTHER" id="PTHR43280:SF28">
    <property type="entry name" value="HTH-TYPE TRANSCRIPTIONAL ACTIVATOR RHAS"/>
    <property type="match status" value="1"/>
</dbReference>
<keyword evidence="4" id="KW-0175">Coiled coil</keyword>
<evidence type="ECO:0000256" key="5">
    <source>
        <dbReference type="SAM" id="Phobius"/>
    </source>
</evidence>
<gene>
    <name evidence="7" type="ORF">FLK61_23445</name>
</gene>
<accession>A0A859F9F5</accession>
<evidence type="ECO:0000256" key="3">
    <source>
        <dbReference type="ARBA" id="ARBA00023163"/>
    </source>
</evidence>
<proteinExistence type="predicted"/>
<feature type="domain" description="HTH araC/xylS-type" evidence="6">
    <location>
        <begin position="674"/>
        <end position="771"/>
    </location>
</feature>
<dbReference type="Gene3D" id="1.10.10.60">
    <property type="entry name" value="Homeodomain-like"/>
    <property type="match status" value="2"/>
</dbReference>
<dbReference type="InterPro" id="IPR018062">
    <property type="entry name" value="HTH_AraC-typ_CS"/>
</dbReference>
<keyword evidence="5" id="KW-1133">Transmembrane helix</keyword>
<dbReference type="PANTHER" id="PTHR43280">
    <property type="entry name" value="ARAC-FAMILY TRANSCRIPTIONAL REGULATOR"/>
    <property type="match status" value="1"/>
</dbReference>
<dbReference type="Proteomes" id="UP000318138">
    <property type="component" value="Chromosome"/>
</dbReference>
<dbReference type="Pfam" id="PF12833">
    <property type="entry name" value="HTH_18"/>
    <property type="match status" value="1"/>
</dbReference>
<feature type="transmembrane region" description="Helical" evidence="5">
    <location>
        <begin position="25"/>
        <end position="47"/>
    </location>
</feature>
<dbReference type="SUPFAM" id="SSF46689">
    <property type="entry name" value="Homeodomain-like"/>
    <property type="match status" value="2"/>
</dbReference>
<keyword evidence="8" id="KW-1185">Reference proteome</keyword>
<keyword evidence="2" id="KW-0238">DNA-binding</keyword>
<keyword evidence="5" id="KW-0812">Transmembrane</keyword>
<evidence type="ECO:0000313" key="8">
    <source>
        <dbReference type="Proteomes" id="UP000318138"/>
    </source>
</evidence>
<evidence type="ECO:0000256" key="4">
    <source>
        <dbReference type="SAM" id="Coils"/>
    </source>
</evidence>
<keyword evidence="3" id="KW-0804">Transcription</keyword>